<dbReference type="InterPro" id="IPR020578">
    <property type="entry name" value="Aminotrans_V_PyrdxlP_BS"/>
</dbReference>
<comment type="cofactor">
    <cofactor evidence="1 10">
        <name>pyridoxal 5'-phosphate</name>
        <dbReference type="ChEBI" id="CHEBI:597326"/>
    </cofactor>
</comment>
<protein>
    <recommendedName>
        <fullName evidence="3">cysteine desulfurase</fullName>
        <ecNumber evidence="3">2.8.1.7</ecNumber>
    </recommendedName>
</protein>
<name>A0A9Q4B268_SALAG</name>
<dbReference type="EC" id="2.8.1.7" evidence="3"/>
<dbReference type="PANTHER" id="PTHR11601">
    <property type="entry name" value="CYSTEINE DESULFURYLASE FAMILY MEMBER"/>
    <property type="match status" value="1"/>
</dbReference>
<dbReference type="GO" id="GO:0046872">
    <property type="term" value="F:metal ion binding"/>
    <property type="evidence" value="ECO:0007669"/>
    <property type="project" value="UniProtKB-KW"/>
</dbReference>
<dbReference type="AlphaFoldDB" id="A0A9Q4B268"/>
<dbReference type="Gene3D" id="3.40.640.10">
    <property type="entry name" value="Type I PLP-dependent aspartate aminotransferase-like (Major domain)"/>
    <property type="match status" value="1"/>
</dbReference>
<keyword evidence="8" id="KW-0411">Iron-sulfur</keyword>
<dbReference type="EMBL" id="JABXYM010000001">
    <property type="protein sequence ID" value="MCR6096959.1"/>
    <property type="molecule type" value="Genomic_DNA"/>
</dbReference>
<proteinExistence type="inferred from homology"/>
<gene>
    <name evidence="12" type="ORF">HXA33_10355</name>
</gene>
<dbReference type="RefSeq" id="WP_257821436.1">
    <property type="nucleotide sequence ID" value="NZ_JABXYM010000001.1"/>
</dbReference>
<keyword evidence="6" id="KW-0663">Pyridoxal phosphate</keyword>
<dbReference type="InterPro" id="IPR015421">
    <property type="entry name" value="PyrdxlP-dep_Trfase_major"/>
</dbReference>
<keyword evidence="7" id="KW-0408">Iron</keyword>
<evidence type="ECO:0000313" key="12">
    <source>
        <dbReference type="EMBL" id="MCR6096959.1"/>
    </source>
</evidence>
<dbReference type="Gene3D" id="3.90.1150.10">
    <property type="entry name" value="Aspartate Aminotransferase, domain 1"/>
    <property type="match status" value="1"/>
</dbReference>
<dbReference type="InterPro" id="IPR015424">
    <property type="entry name" value="PyrdxlP-dep_Trfase"/>
</dbReference>
<dbReference type="InterPro" id="IPR016454">
    <property type="entry name" value="Cysteine_dSase"/>
</dbReference>
<evidence type="ECO:0000256" key="9">
    <source>
        <dbReference type="ARBA" id="ARBA00050776"/>
    </source>
</evidence>
<comment type="catalytic activity">
    <reaction evidence="9">
        <text>(sulfur carrier)-H + L-cysteine = (sulfur carrier)-SH + L-alanine</text>
        <dbReference type="Rhea" id="RHEA:43892"/>
        <dbReference type="Rhea" id="RHEA-COMP:14737"/>
        <dbReference type="Rhea" id="RHEA-COMP:14739"/>
        <dbReference type="ChEBI" id="CHEBI:29917"/>
        <dbReference type="ChEBI" id="CHEBI:35235"/>
        <dbReference type="ChEBI" id="CHEBI:57972"/>
        <dbReference type="ChEBI" id="CHEBI:64428"/>
        <dbReference type="EC" id="2.8.1.7"/>
    </reaction>
</comment>
<dbReference type="Proteomes" id="UP001057753">
    <property type="component" value="Unassembled WGS sequence"/>
</dbReference>
<evidence type="ECO:0000313" key="13">
    <source>
        <dbReference type="Proteomes" id="UP001057753"/>
    </source>
</evidence>
<dbReference type="SUPFAM" id="SSF53383">
    <property type="entry name" value="PLP-dependent transferases"/>
    <property type="match status" value="1"/>
</dbReference>
<evidence type="ECO:0000256" key="3">
    <source>
        <dbReference type="ARBA" id="ARBA00012239"/>
    </source>
</evidence>
<dbReference type="GO" id="GO:0051536">
    <property type="term" value="F:iron-sulfur cluster binding"/>
    <property type="evidence" value="ECO:0007669"/>
    <property type="project" value="UniProtKB-KW"/>
</dbReference>
<evidence type="ECO:0000256" key="2">
    <source>
        <dbReference type="ARBA" id="ARBA00006490"/>
    </source>
</evidence>
<evidence type="ECO:0000256" key="5">
    <source>
        <dbReference type="ARBA" id="ARBA00022723"/>
    </source>
</evidence>
<evidence type="ECO:0000256" key="6">
    <source>
        <dbReference type="ARBA" id="ARBA00022898"/>
    </source>
</evidence>
<dbReference type="PIRSF" id="PIRSF005572">
    <property type="entry name" value="NifS"/>
    <property type="match status" value="1"/>
</dbReference>
<accession>A0A9Q4B268</accession>
<evidence type="ECO:0000259" key="11">
    <source>
        <dbReference type="Pfam" id="PF00266"/>
    </source>
</evidence>
<evidence type="ECO:0000256" key="7">
    <source>
        <dbReference type="ARBA" id="ARBA00023004"/>
    </source>
</evidence>
<dbReference type="Pfam" id="PF00266">
    <property type="entry name" value="Aminotran_5"/>
    <property type="match status" value="1"/>
</dbReference>
<keyword evidence="5" id="KW-0479">Metal-binding</keyword>
<dbReference type="Gene3D" id="1.10.260.50">
    <property type="match status" value="1"/>
</dbReference>
<dbReference type="InterPro" id="IPR015422">
    <property type="entry name" value="PyrdxlP-dep_Trfase_small"/>
</dbReference>
<dbReference type="PROSITE" id="PS00595">
    <property type="entry name" value="AA_TRANSFER_CLASS_5"/>
    <property type="match status" value="1"/>
</dbReference>
<reference evidence="12" key="1">
    <citation type="submission" date="2020-06" db="EMBL/GenBank/DDBJ databases">
        <title>Insight into the genomes of haloalkaliphilic bacilli from Kenyan soda lakes.</title>
        <authorList>
            <person name="Mwirichia R."/>
            <person name="Villamizar G.C."/>
            <person name="Poehlein A."/>
            <person name="Mugweru J."/>
            <person name="Kipnyargis A."/>
            <person name="Kiplimo D."/>
            <person name="Orwa P."/>
            <person name="Daniel R."/>
        </authorList>
    </citation>
    <scope>NUCLEOTIDE SEQUENCE</scope>
    <source>
        <strain evidence="12">B1096_S55</strain>
    </source>
</reference>
<evidence type="ECO:0000256" key="8">
    <source>
        <dbReference type="ARBA" id="ARBA00023014"/>
    </source>
</evidence>
<sequence length="381" mass="41670">MNRIYLDHAATSPVHPDVVAAMKPYYETFFGNPSSIHHFGREARRGLDESREYIAKTIGAAFDEIIFTSGGTEADNLAIRGYAEANMSKGTHLITTKIEHHGVLHAFHYLERQGFSVTYLDVDDTGKVTVEQVEKALTDETILVSIMYGNNEVGTVQPIASIGRLLSSHQAVFHTDAVQAIGTKSINVNELGVDFLAAAGHKINGPNGIGFLYARKGRAFAPLLFGGEQEKKRRAGTENVPGVIGMAKALYIAEKERIGRNESYRHFRQIMLSTFDSGQINYIVNGCEKARLDHIFNVSFPGINVESLLMNLDLEGVAVSSGSACTAGSIDPSHVLTAMFNDESRSHSAVRFSFGYGNTEEQVRKAAEVTVAVVKRLMNID</sequence>
<dbReference type="FunFam" id="3.40.640.10:FF:000084">
    <property type="entry name" value="IscS-like cysteine desulfurase"/>
    <property type="match status" value="1"/>
</dbReference>
<comment type="similarity">
    <text evidence="2">Belongs to the class-V pyridoxal-phosphate-dependent aminotransferase family. NifS/IscS subfamily.</text>
</comment>
<dbReference type="InterPro" id="IPR000192">
    <property type="entry name" value="Aminotrans_V_dom"/>
</dbReference>
<evidence type="ECO:0000256" key="10">
    <source>
        <dbReference type="RuleBase" id="RU004504"/>
    </source>
</evidence>
<keyword evidence="4" id="KW-0808">Transferase</keyword>
<evidence type="ECO:0000256" key="4">
    <source>
        <dbReference type="ARBA" id="ARBA00022679"/>
    </source>
</evidence>
<evidence type="ECO:0000256" key="1">
    <source>
        <dbReference type="ARBA" id="ARBA00001933"/>
    </source>
</evidence>
<keyword evidence="13" id="KW-1185">Reference proteome</keyword>
<dbReference type="PANTHER" id="PTHR11601:SF34">
    <property type="entry name" value="CYSTEINE DESULFURASE"/>
    <property type="match status" value="1"/>
</dbReference>
<organism evidence="12 13">
    <name type="scientific">Salipaludibacillus agaradhaerens</name>
    <name type="common">Bacillus agaradhaerens</name>
    <dbReference type="NCBI Taxonomy" id="76935"/>
    <lineage>
        <taxon>Bacteria</taxon>
        <taxon>Bacillati</taxon>
        <taxon>Bacillota</taxon>
        <taxon>Bacilli</taxon>
        <taxon>Bacillales</taxon>
        <taxon>Bacillaceae</taxon>
    </lineage>
</organism>
<feature type="domain" description="Aminotransferase class V" evidence="11">
    <location>
        <begin position="4"/>
        <end position="364"/>
    </location>
</feature>
<dbReference type="GO" id="GO:0031071">
    <property type="term" value="F:cysteine desulfurase activity"/>
    <property type="evidence" value="ECO:0007669"/>
    <property type="project" value="UniProtKB-EC"/>
</dbReference>
<comment type="caution">
    <text evidence="12">The sequence shown here is derived from an EMBL/GenBank/DDBJ whole genome shotgun (WGS) entry which is preliminary data.</text>
</comment>